<evidence type="ECO:0000313" key="2">
    <source>
        <dbReference type="EMBL" id="KDQ64943.1"/>
    </source>
</evidence>
<dbReference type="InParanoid" id="A0A067QD29"/>
<dbReference type="InterPro" id="IPR008928">
    <property type="entry name" value="6-hairpin_glycosidase_sf"/>
</dbReference>
<protein>
    <recommendedName>
        <fullName evidence="4">Glycoside hydrolase family 105 protein</fullName>
    </recommendedName>
</protein>
<dbReference type="InterPro" id="IPR010905">
    <property type="entry name" value="Glyco_hydro_88"/>
</dbReference>
<dbReference type="PANTHER" id="PTHR41814:SF1">
    <property type="entry name" value="CELLULASE"/>
    <property type="match status" value="1"/>
</dbReference>
<dbReference type="Pfam" id="PF07470">
    <property type="entry name" value="Glyco_hydro_88"/>
    <property type="match status" value="1"/>
</dbReference>
<dbReference type="InterPro" id="IPR012341">
    <property type="entry name" value="6hp_glycosidase-like_sf"/>
</dbReference>
<dbReference type="SUPFAM" id="SSF48208">
    <property type="entry name" value="Six-hairpin glycosidases"/>
    <property type="match status" value="1"/>
</dbReference>
<dbReference type="HOGENOM" id="CLU_532160_0_0_1"/>
<dbReference type="Gene3D" id="1.50.10.10">
    <property type="match status" value="1"/>
</dbReference>
<dbReference type="GO" id="GO:0005975">
    <property type="term" value="P:carbohydrate metabolic process"/>
    <property type="evidence" value="ECO:0007669"/>
    <property type="project" value="InterPro"/>
</dbReference>
<name>A0A067QD29_9AGAM</name>
<dbReference type="GO" id="GO:0016787">
    <property type="term" value="F:hydrolase activity"/>
    <property type="evidence" value="ECO:0007669"/>
    <property type="project" value="UniProtKB-KW"/>
</dbReference>
<accession>A0A067QD29</accession>
<evidence type="ECO:0000256" key="1">
    <source>
        <dbReference type="ARBA" id="ARBA00022801"/>
    </source>
</evidence>
<dbReference type="AlphaFoldDB" id="A0A067QD29"/>
<organism evidence="2 3">
    <name type="scientific">Jaapia argillacea MUCL 33604</name>
    <dbReference type="NCBI Taxonomy" id="933084"/>
    <lineage>
        <taxon>Eukaryota</taxon>
        <taxon>Fungi</taxon>
        <taxon>Dikarya</taxon>
        <taxon>Basidiomycota</taxon>
        <taxon>Agaricomycotina</taxon>
        <taxon>Agaricomycetes</taxon>
        <taxon>Agaricomycetidae</taxon>
        <taxon>Jaapiales</taxon>
        <taxon>Jaapiaceae</taxon>
        <taxon>Jaapia</taxon>
    </lineage>
</organism>
<keyword evidence="1" id="KW-0378">Hydrolase</keyword>
<sequence length="512" mass="55800">MDPPTLRSTLAHGGWTLVAILYNCKDFIINYVTPYAAMLIYAVISTNLDGKNQTSRQSWGYQNVSTGNTHLVLRETYIHHDVWCTPPNCPAETLVAIDDQYWQPSAARELYSPPIQAGFDNVTIANVRARLLEIAQASWEVGTAAEALTELSWPALSVFRPTAFPPPTHLNATLNATDVLAIANETVQSKPAGTLPLVGGTGVAAGDPASLGVAVLLANWTRTNLSDLSYASAATDELTFLLNDVPRTNDGAISHQTDQVQLWADFIYMAPPFIAYYGILAGGTQELSLLQEAYTQCMLYRNYLKDDGGLWRHVVLGTWQDNTHWATGNGWAAAGMLRVLETIHFSSQASSLVDEQRNLTKWIEEIINGTWIHQQDNGTLLNTIDDPTSFADSSGTALLASVTYRMAGLTNNTDYVGYANRAMKLIENSLDADGWLLNTVDPYVFNAPVSNGTHSPEGQAFVILLHTAWRDFANYITLPSAGGWNSTIPGTTPSGSSQSNPGGLKCQLRIRT</sequence>
<gene>
    <name evidence="2" type="ORF">JAAARDRAFT_28605</name>
</gene>
<dbReference type="Proteomes" id="UP000027265">
    <property type="component" value="Unassembled WGS sequence"/>
</dbReference>
<keyword evidence="3" id="KW-1185">Reference proteome</keyword>
<evidence type="ECO:0008006" key="4">
    <source>
        <dbReference type="Google" id="ProtNLM"/>
    </source>
</evidence>
<reference evidence="3" key="1">
    <citation type="journal article" date="2014" name="Proc. Natl. Acad. Sci. U.S.A.">
        <title>Extensive sampling of basidiomycete genomes demonstrates inadequacy of the white-rot/brown-rot paradigm for wood decay fungi.</title>
        <authorList>
            <person name="Riley R."/>
            <person name="Salamov A.A."/>
            <person name="Brown D.W."/>
            <person name="Nagy L.G."/>
            <person name="Floudas D."/>
            <person name="Held B.W."/>
            <person name="Levasseur A."/>
            <person name="Lombard V."/>
            <person name="Morin E."/>
            <person name="Otillar R."/>
            <person name="Lindquist E.A."/>
            <person name="Sun H."/>
            <person name="LaButti K.M."/>
            <person name="Schmutz J."/>
            <person name="Jabbour D."/>
            <person name="Luo H."/>
            <person name="Baker S.E."/>
            <person name="Pisabarro A.G."/>
            <person name="Walton J.D."/>
            <person name="Blanchette R.A."/>
            <person name="Henrissat B."/>
            <person name="Martin F."/>
            <person name="Cullen D."/>
            <person name="Hibbett D.S."/>
            <person name="Grigoriev I.V."/>
        </authorList>
    </citation>
    <scope>NUCLEOTIDE SEQUENCE [LARGE SCALE GENOMIC DNA]</scope>
    <source>
        <strain evidence="3">MUCL 33604</strain>
    </source>
</reference>
<evidence type="ECO:0000313" key="3">
    <source>
        <dbReference type="Proteomes" id="UP000027265"/>
    </source>
</evidence>
<dbReference type="EMBL" id="KL197709">
    <property type="protein sequence ID" value="KDQ64943.1"/>
    <property type="molecule type" value="Genomic_DNA"/>
</dbReference>
<dbReference type="OrthoDB" id="4138492at2759"/>
<dbReference type="PANTHER" id="PTHR41814">
    <property type="entry name" value="EXPRESSED PROTEIN"/>
    <property type="match status" value="1"/>
</dbReference>
<proteinExistence type="predicted"/>